<dbReference type="EMBL" id="QTSX02005685">
    <property type="protein sequence ID" value="KAJ9059406.1"/>
    <property type="molecule type" value="Genomic_DNA"/>
</dbReference>
<organism evidence="1 2">
    <name type="scientific">Entomophthora muscae</name>
    <dbReference type="NCBI Taxonomy" id="34485"/>
    <lineage>
        <taxon>Eukaryota</taxon>
        <taxon>Fungi</taxon>
        <taxon>Fungi incertae sedis</taxon>
        <taxon>Zoopagomycota</taxon>
        <taxon>Entomophthoromycotina</taxon>
        <taxon>Entomophthoromycetes</taxon>
        <taxon>Entomophthorales</taxon>
        <taxon>Entomophthoraceae</taxon>
        <taxon>Entomophthora</taxon>
    </lineage>
</organism>
<comment type="caution">
    <text evidence="1">The sequence shown here is derived from an EMBL/GenBank/DDBJ whole genome shotgun (WGS) entry which is preliminary data.</text>
</comment>
<protein>
    <submittedName>
        <fullName evidence="1">Uncharacterized protein</fullName>
    </submittedName>
</protein>
<reference evidence="1" key="1">
    <citation type="submission" date="2022-04" db="EMBL/GenBank/DDBJ databases">
        <title>Genome of the entomopathogenic fungus Entomophthora muscae.</title>
        <authorList>
            <person name="Elya C."/>
            <person name="Lovett B.R."/>
            <person name="Lee E."/>
            <person name="Macias A.M."/>
            <person name="Hajek A.E."/>
            <person name="De Bivort B.L."/>
            <person name="Kasson M.T."/>
            <person name="De Fine Licht H.H."/>
            <person name="Stajich J.E."/>
        </authorList>
    </citation>
    <scope>NUCLEOTIDE SEQUENCE</scope>
    <source>
        <strain evidence="1">Berkeley</strain>
    </source>
</reference>
<accession>A0ACC2SBA5</accession>
<gene>
    <name evidence="1" type="ORF">DSO57_1002404</name>
</gene>
<proteinExistence type="predicted"/>
<sequence>MIIYAIKSHPKVLKDQEVWILDATFVGQPKIFNQLQFILAEVEGRAVPLIQCLMIETKKENYVSNLKFIKKEIQEIVLVEQKTEPTPAGRPPNDLIALIRLKNAKLVLFDFEATKSIVFWDVFGCVAQGCYFHFLSLF</sequence>
<dbReference type="Proteomes" id="UP001165960">
    <property type="component" value="Unassembled WGS sequence"/>
</dbReference>
<keyword evidence="2" id="KW-1185">Reference proteome</keyword>
<name>A0ACC2SBA5_9FUNG</name>
<evidence type="ECO:0000313" key="1">
    <source>
        <dbReference type="EMBL" id="KAJ9059406.1"/>
    </source>
</evidence>
<evidence type="ECO:0000313" key="2">
    <source>
        <dbReference type="Proteomes" id="UP001165960"/>
    </source>
</evidence>